<proteinExistence type="predicted"/>
<dbReference type="InterPro" id="IPR052922">
    <property type="entry name" value="Cytidylate_Kinase-2"/>
</dbReference>
<dbReference type="PANTHER" id="PTHR37816">
    <property type="entry name" value="YALI0E33011P"/>
    <property type="match status" value="1"/>
</dbReference>
<comment type="caution">
    <text evidence="1">The sequence shown here is derived from an EMBL/GenBank/DDBJ whole genome shotgun (WGS) entry which is preliminary data.</text>
</comment>
<dbReference type="Gene3D" id="3.40.50.300">
    <property type="entry name" value="P-loop containing nucleotide triphosphate hydrolases"/>
    <property type="match status" value="1"/>
</dbReference>
<dbReference type="PANTHER" id="PTHR37816:SF3">
    <property type="entry name" value="MODULATES DNA TOPOLOGY"/>
    <property type="match status" value="1"/>
</dbReference>
<dbReference type="SUPFAM" id="SSF52540">
    <property type="entry name" value="P-loop containing nucleoside triphosphate hydrolases"/>
    <property type="match status" value="1"/>
</dbReference>
<accession>A0A2M6WKC8</accession>
<name>A0A2M6WKC8_9BACT</name>
<evidence type="ECO:0000313" key="2">
    <source>
        <dbReference type="Proteomes" id="UP000229112"/>
    </source>
</evidence>
<evidence type="ECO:0000313" key="1">
    <source>
        <dbReference type="EMBL" id="PIT93250.1"/>
    </source>
</evidence>
<dbReference type="EMBL" id="PFAY01000007">
    <property type="protein sequence ID" value="PIT93250.1"/>
    <property type="molecule type" value="Genomic_DNA"/>
</dbReference>
<sequence>MTTKFSRIAIIGMSGSGKSTVSRIIAEKTGLPLFHMDGLFWKGNWEAIPEDIYVESHKKLIEKDNWIIEGYIDDKMANRFERADLVLYLDYSRLLCFWRVILRWIQHRKESRPELPKEALETFSCNLLWTVLKRGERGCIESALNMVKPEYIVRVHSPKELDRFIGSEIK</sequence>
<dbReference type="Proteomes" id="UP000229112">
    <property type="component" value="Unassembled WGS sequence"/>
</dbReference>
<protein>
    <submittedName>
        <fullName evidence="1">Topology modulation protein</fullName>
    </submittedName>
</protein>
<dbReference type="InterPro" id="IPR027417">
    <property type="entry name" value="P-loop_NTPase"/>
</dbReference>
<organism evidence="1 2">
    <name type="scientific">Candidatus Harrisonbacteria bacterium CG10_big_fil_rev_8_21_14_0_10_38_8</name>
    <dbReference type="NCBI Taxonomy" id="1974582"/>
    <lineage>
        <taxon>Bacteria</taxon>
        <taxon>Candidatus Harrisoniibacteriota</taxon>
    </lineage>
</organism>
<dbReference type="AlphaFoldDB" id="A0A2M6WKC8"/>
<gene>
    <name evidence="1" type="ORF">COU06_00950</name>
</gene>
<reference evidence="2" key="1">
    <citation type="submission" date="2017-09" db="EMBL/GenBank/DDBJ databases">
        <title>Depth-based differentiation of microbial function through sediment-hosted aquifers and enrichment of novel symbionts in the deep terrestrial subsurface.</title>
        <authorList>
            <person name="Probst A.J."/>
            <person name="Ladd B."/>
            <person name="Jarett J.K."/>
            <person name="Geller-Mcgrath D.E."/>
            <person name="Sieber C.M.K."/>
            <person name="Emerson J.B."/>
            <person name="Anantharaman K."/>
            <person name="Thomas B.C."/>
            <person name="Malmstrom R."/>
            <person name="Stieglmeier M."/>
            <person name="Klingl A."/>
            <person name="Woyke T."/>
            <person name="Ryan C.M."/>
            <person name="Banfield J.F."/>
        </authorList>
    </citation>
    <scope>NUCLEOTIDE SEQUENCE [LARGE SCALE GENOMIC DNA]</scope>
</reference>